<accession>A0A1S7S1T8</accession>
<dbReference type="PANTHER" id="PTHR38785:SF1">
    <property type="entry name" value="HOMOLOG OF VIRK"/>
    <property type="match status" value="1"/>
</dbReference>
<evidence type="ECO:0000313" key="2">
    <source>
        <dbReference type="Proteomes" id="UP000191897"/>
    </source>
</evidence>
<dbReference type="Pfam" id="PF04393">
    <property type="entry name" value="DUF535"/>
    <property type="match status" value="1"/>
</dbReference>
<reference evidence="1 2" key="1">
    <citation type="submission" date="2016-01" db="EMBL/GenBank/DDBJ databases">
        <authorList>
            <person name="Oliw E.H."/>
        </authorList>
    </citation>
    <scope>NUCLEOTIDE SEQUENCE [LARGE SCALE GENOMIC DNA]</scope>
    <source>
        <strain evidence="1 2">Kerr 14</strain>
    </source>
</reference>
<dbReference type="InterPro" id="IPR007488">
    <property type="entry name" value="DUF535"/>
</dbReference>
<name>A0A1S7S1T8_AGRTU</name>
<dbReference type="EMBL" id="FBWC01000029">
    <property type="protein sequence ID" value="CUX61025.1"/>
    <property type="molecule type" value="Genomic_DNA"/>
</dbReference>
<dbReference type="AlphaFoldDB" id="A0A1S7S1T8"/>
<dbReference type="Proteomes" id="UP000191897">
    <property type="component" value="Unassembled WGS sequence"/>
</dbReference>
<organism evidence="1 2">
    <name type="scientific">Agrobacterium tumefaciens str. Kerr 14</name>
    <dbReference type="NCBI Taxonomy" id="1183424"/>
    <lineage>
        <taxon>Bacteria</taxon>
        <taxon>Pseudomonadati</taxon>
        <taxon>Pseudomonadota</taxon>
        <taxon>Alphaproteobacteria</taxon>
        <taxon>Hyphomicrobiales</taxon>
        <taxon>Rhizobiaceae</taxon>
        <taxon>Rhizobium/Agrobacterium group</taxon>
        <taxon>Agrobacterium</taxon>
        <taxon>Agrobacterium tumefaciens complex</taxon>
    </lineage>
</organism>
<dbReference type="PANTHER" id="PTHR38785">
    <property type="entry name" value="HOMOLOG OF VIRK"/>
    <property type="match status" value="1"/>
</dbReference>
<evidence type="ECO:0000313" key="1">
    <source>
        <dbReference type="EMBL" id="CUX61025.1"/>
    </source>
</evidence>
<dbReference type="GO" id="GO:0006974">
    <property type="term" value="P:DNA damage response"/>
    <property type="evidence" value="ECO:0007669"/>
    <property type="project" value="TreeGrafter"/>
</dbReference>
<dbReference type="RefSeq" id="WP_080867044.1">
    <property type="nucleotide sequence ID" value="NZ_LT009731.1"/>
</dbReference>
<sequence length="317" mass="36155">MSRIQDAAVLAEKLPVTDDVAETVSETPRFLLFWRIMTFTRRAYWKRAVLFWLRFAINPLVTFRWWRFLADFSTERKLPLPHDDLLQKPLSKLLINKVSQTRRLALLMDNFAIADRHFSRSVMAGLWAGKTIDMGTVCGRNDEYRCILALADCCGGRHEGAFSIRLMDSHDNTVLWTATFTFVEGRETQNHTIVVGGMQGPRAAKEQMVSMTRDLSGLRPKEAALMVLQGLAAEGAHDYFAVAHSRHPIRYRRARRQKMMVSDIDAFWRERSGEPDEIFGFKVPFSSLEGGDKRSQMKSSFFSLGKRLAEAGVNESA</sequence>
<proteinExistence type="predicted"/>
<gene>
    <name evidence="1" type="ORF">AGR4C_Lc70016</name>
</gene>
<protein>
    <submittedName>
        <fullName evidence="1">Putative virK protein</fullName>
    </submittedName>
</protein>